<organism evidence="2 3">
    <name type="scientific">Clathrospora elynae</name>
    <dbReference type="NCBI Taxonomy" id="706981"/>
    <lineage>
        <taxon>Eukaryota</taxon>
        <taxon>Fungi</taxon>
        <taxon>Dikarya</taxon>
        <taxon>Ascomycota</taxon>
        <taxon>Pezizomycotina</taxon>
        <taxon>Dothideomycetes</taxon>
        <taxon>Pleosporomycetidae</taxon>
        <taxon>Pleosporales</taxon>
        <taxon>Diademaceae</taxon>
        <taxon>Clathrospora</taxon>
    </lineage>
</organism>
<feature type="non-terminal residue" evidence="2">
    <location>
        <position position="139"/>
    </location>
</feature>
<accession>A0A6A5SHT2</accession>
<feature type="domain" description="Heterokaryon incompatibility" evidence="1">
    <location>
        <begin position="1"/>
        <end position="139"/>
    </location>
</feature>
<evidence type="ECO:0000259" key="1">
    <source>
        <dbReference type="Pfam" id="PF06985"/>
    </source>
</evidence>
<keyword evidence="3" id="KW-1185">Reference proteome</keyword>
<sequence>YTCLSYVWGSKENMKCITLNGKPFQVTKNLWNFLSMASALKENDAVRMAESFWVDALSINQSALKEKNHLVQQMGQIYSEARQFISWFGDDPDIASLIRFARRYYSLGVLLEPGEIWQYLNSIRWFRDDRYWTRAWITQ</sequence>
<dbReference type="PANTHER" id="PTHR24148">
    <property type="entry name" value="ANKYRIN REPEAT DOMAIN-CONTAINING PROTEIN 39 HOMOLOG-RELATED"/>
    <property type="match status" value="1"/>
</dbReference>
<proteinExistence type="predicted"/>
<protein>
    <recommendedName>
        <fullName evidence="1">Heterokaryon incompatibility domain-containing protein</fullName>
    </recommendedName>
</protein>
<evidence type="ECO:0000313" key="3">
    <source>
        <dbReference type="Proteomes" id="UP000800038"/>
    </source>
</evidence>
<dbReference type="OrthoDB" id="5386682at2759"/>
<reference evidence="2" key="1">
    <citation type="journal article" date="2020" name="Stud. Mycol.">
        <title>101 Dothideomycetes genomes: a test case for predicting lifestyles and emergence of pathogens.</title>
        <authorList>
            <person name="Haridas S."/>
            <person name="Albert R."/>
            <person name="Binder M."/>
            <person name="Bloem J."/>
            <person name="Labutti K."/>
            <person name="Salamov A."/>
            <person name="Andreopoulos B."/>
            <person name="Baker S."/>
            <person name="Barry K."/>
            <person name="Bills G."/>
            <person name="Bluhm B."/>
            <person name="Cannon C."/>
            <person name="Castanera R."/>
            <person name="Culley D."/>
            <person name="Daum C."/>
            <person name="Ezra D."/>
            <person name="Gonzalez J."/>
            <person name="Henrissat B."/>
            <person name="Kuo A."/>
            <person name="Liang C."/>
            <person name="Lipzen A."/>
            <person name="Lutzoni F."/>
            <person name="Magnuson J."/>
            <person name="Mondo S."/>
            <person name="Nolan M."/>
            <person name="Ohm R."/>
            <person name="Pangilinan J."/>
            <person name="Park H.-J."/>
            <person name="Ramirez L."/>
            <person name="Alfaro M."/>
            <person name="Sun H."/>
            <person name="Tritt A."/>
            <person name="Yoshinaga Y."/>
            <person name="Zwiers L.-H."/>
            <person name="Turgeon B."/>
            <person name="Goodwin S."/>
            <person name="Spatafora J."/>
            <person name="Crous P."/>
            <person name="Grigoriev I."/>
        </authorList>
    </citation>
    <scope>NUCLEOTIDE SEQUENCE</scope>
    <source>
        <strain evidence="2">CBS 161.51</strain>
    </source>
</reference>
<dbReference type="Proteomes" id="UP000800038">
    <property type="component" value="Unassembled WGS sequence"/>
</dbReference>
<dbReference type="Pfam" id="PF06985">
    <property type="entry name" value="HET"/>
    <property type="match status" value="1"/>
</dbReference>
<gene>
    <name evidence="2" type="ORF">EJ02DRAFT_312473</name>
</gene>
<dbReference type="InterPro" id="IPR052895">
    <property type="entry name" value="HetReg/Transcr_Mod"/>
</dbReference>
<dbReference type="InterPro" id="IPR010730">
    <property type="entry name" value="HET"/>
</dbReference>
<feature type="non-terminal residue" evidence="2">
    <location>
        <position position="1"/>
    </location>
</feature>
<dbReference type="EMBL" id="ML976092">
    <property type="protein sequence ID" value="KAF1938939.1"/>
    <property type="molecule type" value="Genomic_DNA"/>
</dbReference>
<evidence type="ECO:0000313" key="2">
    <source>
        <dbReference type="EMBL" id="KAF1938939.1"/>
    </source>
</evidence>
<name>A0A6A5SHT2_9PLEO</name>
<dbReference type="AlphaFoldDB" id="A0A6A5SHT2"/>
<dbReference type="PANTHER" id="PTHR24148:SF73">
    <property type="entry name" value="HET DOMAIN PROTEIN (AFU_ORTHOLOGUE AFUA_8G01020)"/>
    <property type="match status" value="1"/>
</dbReference>